<dbReference type="EMBL" id="KK584508">
    <property type="protein sequence ID" value="KDO15867.1"/>
    <property type="molecule type" value="Genomic_DNA"/>
</dbReference>
<evidence type="ECO:0000313" key="3">
    <source>
        <dbReference type="Proteomes" id="UP000030745"/>
    </source>
</evidence>
<reference evidence="2 3" key="1">
    <citation type="journal article" date="2013" name="PLoS Genet.">
        <title>Distinctive expansion of potential virulence genes in the genome of the oomycete fish pathogen Saprolegnia parasitica.</title>
        <authorList>
            <person name="Jiang R.H."/>
            <person name="de Bruijn I."/>
            <person name="Haas B.J."/>
            <person name="Belmonte R."/>
            <person name="Lobach L."/>
            <person name="Christie J."/>
            <person name="van den Ackerveken G."/>
            <person name="Bottin A."/>
            <person name="Bulone V."/>
            <person name="Diaz-Moreno S.M."/>
            <person name="Dumas B."/>
            <person name="Fan L."/>
            <person name="Gaulin E."/>
            <person name="Govers F."/>
            <person name="Grenville-Briggs L.J."/>
            <person name="Horner N.R."/>
            <person name="Levin J.Z."/>
            <person name="Mammella M."/>
            <person name="Meijer H.J."/>
            <person name="Morris P."/>
            <person name="Nusbaum C."/>
            <person name="Oome S."/>
            <person name="Phillips A.J."/>
            <person name="van Rooyen D."/>
            <person name="Rzeszutek E."/>
            <person name="Saraiva M."/>
            <person name="Secombes C.J."/>
            <person name="Seidl M.F."/>
            <person name="Snel B."/>
            <person name="Stassen J.H."/>
            <person name="Sykes S."/>
            <person name="Tripathy S."/>
            <person name="van den Berg H."/>
            <person name="Vega-Arreguin J.C."/>
            <person name="Wawra S."/>
            <person name="Young S.K."/>
            <person name="Zeng Q."/>
            <person name="Dieguez-Uribeondo J."/>
            <person name="Russ C."/>
            <person name="Tyler B.M."/>
            <person name="van West P."/>
        </authorList>
    </citation>
    <scope>NUCLEOTIDE SEQUENCE [LARGE SCALE GENOMIC DNA]</scope>
    <source>
        <strain evidence="2 3">CBS 223.65</strain>
    </source>
</reference>
<proteinExistence type="predicted"/>
<evidence type="ECO:0000313" key="2">
    <source>
        <dbReference type="EMBL" id="KDO15867.1"/>
    </source>
</evidence>
<gene>
    <name evidence="2" type="ORF">SPRG_18598</name>
</gene>
<dbReference type="KEGG" id="spar:SPRG_18598"/>
<dbReference type="AlphaFoldDB" id="A0A067BMB3"/>
<sequence>MPIKICVLATCASVAAAAMCTGSDFGSAYTSAIKEAAPSFLQCAEDVGISLEDIAANKVDQATPAQVQKFAKSPSCAAAFKTIQKASKAISPPCTMGTMCGKELTTAQFADMPYEDYLKAAAQGDKCTLPSTSNAASTSSLGLVASSALVLYTMLQ</sequence>
<accession>A0A067BMB3</accession>
<name>A0A067BMB3_SAPPC</name>
<dbReference type="Proteomes" id="UP000030745">
    <property type="component" value="Unassembled WGS sequence"/>
</dbReference>
<evidence type="ECO:0008006" key="4">
    <source>
        <dbReference type="Google" id="ProtNLM"/>
    </source>
</evidence>
<dbReference type="GeneID" id="24140121"/>
<feature type="chain" id="PRO_5001637713" description="Secreted protein" evidence="1">
    <location>
        <begin position="18"/>
        <end position="156"/>
    </location>
</feature>
<organism evidence="2 3">
    <name type="scientific">Saprolegnia parasitica (strain CBS 223.65)</name>
    <dbReference type="NCBI Taxonomy" id="695850"/>
    <lineage>
        <taxon>Eukaryota</taxon>
        <taxon>Sar</taxon>
        <taxon>Stramenopiles</taxon>
        <taxon>Oomycota</taxon>
        <taxon>Saprolegniomycetes</taxon>
        <taxon>Saprolegniales</taxon>
        <taxon>Saprolegniaceae</taxon>
        <taxon>Saprolegnia</taxon>
    </lineage>
</organism>
<evidence type="ECO:0000256" key="1">
    <source>
        <dbReference type="SAM" id="SignalP"/>
    </source>
</evidence>
<keyword evidence="3" id="KW-1185">Reference proteome</keyword>
<feature type="signal peptide" evidence="1">
    <location>
        <begin position="1"/>
        <end position="17"/>
    </location>
</feature>
<dbReference type="RefSeq" id="XP_012213426.1">
    <property type="nucleotide sequence ID" value="XM_012358036.1"/>
</dbReference>
<keyword evidence="1" id="KW-0732">Signal</keyword>
<dbReference type="VEuPathDB" id="FungiDB:SPRG_18598"/>
<dbReference type="OMA" id="RTISPPC"/>
<protein>
    <recommendedName>
        <fullName evidence="4">Secreted protein</fullName>
    </recommendedName>
</protein>